<keyword evidence="4" id="KW-1185">Reference proteome</keyword>
<dbReference type="GO" id="GO:0005737">
    <property type="term" value="C:cytoplasm"/>
    <property type="evidence" value="ECO:0007669"/>
    <property type="project" value="UniProtKB-ARBA"/>
</dbReference>
<evidence type="ECO:0000259" key="2">
    <source>
        <dbReference type="PROSITE" id="PS50848"/>
    </source>
</evidence>
<sequence>MITGAWPGLLTAYRNGLAAVCRRPFGHQVLRPRHRPPVAIRQTVRGPSSASHQVKALHTTRSKRSTGVMSWSLLVILVGQSRQSQVLERLKEITCYLYRTIVRQCEVHAAQKFRRGLQLHSAYSRMWGEEAARAMLANFRRILMSRGRHMLLSAVCFSNFNWNKERIPDESLQRAVEDLDSVGELCRATVECETCRKRQVIDQQMANIDYCKCSGSLGYTNSSRVYDSWEPFIELYGTYDDVSLSAFVEVQLNSNFRTDWDDTALQLRVLDSDQDSNSDLLYWLVKFPHFFANRDYLFKRRFTVNEEKEVVIMSEAIKPDYVPEEAGVHRVNEYWSTMPGLEYTLTYFDNPGTSLPQRLTNFIAATGFPNFLRKVHKAALTLQAVHEKGDDVYVSLPKELRHPKPKREPILERPSEPTATISKELELSVSSTEDTELKVDDSELKCELLSNQENLVVGKDLDIQTDKDLSLKAVTQILDSVKVQDITEDSSSTKYHKEDLFESLKTTQSNHKSEIHVEEPSKMSLQVIITSEEAVEKDIPAVRESDTFMKNNDKIGKMPSSTSDRVLHVHLGNKNVAVDLLEGMEVVAPDLESESLLLKKIEKIKADTCSDFGNHNLVMTKVKDIKNMIKLFQEHALKKKEKSMKKMEELAHRDHYHHSGADEKTLKHLEMLFQAMRDVLRADKDLRTGKGLMGVYAEHEEKDLPDTDKQNSASTESSKSYTHSQDLDNSRHPETRGKDSATPNGEKDLQLTSDKGEQKQSGNKDSQPPDQPPPPPHDSGGLSSSGTLELPPEGVGTTTNADIAAYSNQRNEANFTENESEVLNSWSSWIYIPNISALWNSGNKVCTNGSTSADDADKQSTNDMYNETNSKSFTAQVWYIVGLGWIFHTETKFIIEDHGEQGNKLQMKVDENLVSKNICDKDSDRDAKWYWYPVNGVYRVYAWVFSNSKENA</sequence>
<name>A0A8J5JQG5_HOMAM</name>
<dbReference type="PROSITE" id="PS50848">
    <property type="entry name" value="START"/>
    <property type="match status" value="1"/>
</dbReference>
<dbReference type="PANTHER" id="PTHR19308">
    <property type="entry name" value="PHOSPHATIDYLCHOLINE TRANSFER PROTEIN"/>
    <property type="match status" value="1"/>
</dbReference>
<protein>
    <submittedName>
        <fullName evidence="3">StAR-related lipid transfer protein 7-like</fullName>
    </submittedName>
</protein>
<feature type="region of interest" description="Disordered" evidence="1">
    <location>
        <begin position="697"/>
        <end position="799"/>
    </location>
</feature>
<evidence type="ECO:0000313" key="3">
    <source>
        <dbReference type="EMBL" id="KAG7162226.1"/>
    </source>
</evidence>
<dbReference type="InterPro" id="IPR023393">
    <property type="entry name" value="START-like_dom_sf"/>
</dbReference>
<comment type="caution">
    <text evidence="3">The sequence shown here is derived from an EMBL/GenBank/DDBJ whole genome shotgun (WGS) entry which is preliminary data.</text>
</comment>
<dbReference type="Gene3D" id="3.30.530.20">
    <property type="match status" value="1"/>
</dbReference>
<dbReference type="InterPro" id="IPR002913">
    <property type="entry name" value="START_lipid-bd_dom"/>
</dbReference>
<dbReference type="AlphaFoldDB" id="A0A8J5JQG5"/>
<evidence type="ECO:0000313" key="4">
    <source>
        <dbReference type="Proteomes" id="UP000747542"/>
    </source>
</evidence>
<dbReference type="EMBL" id="JAHLQT010028013">
    <property type="protein sequence ID" value="KAG7162226.1"/>
    <property type="molecule type" value="Genomic_DNA"/>
</dbReference>
<dbReference type="Proteomes" id="UP000747542">
    <property type="component" value="Unassembled WGS sequence"/>
</dbReference>
<dbReference type="PANTHER" id="PTHR19308:SF8">
    <property type="entry name" value="STAR-RELATED LIPID TRANSFER PROTEIN 7, MITOCHONDRIAL"/>
    <property type="match status" value="1"/>
</dbReference>
<proteinExistence type="predicted"/>
<feature type="compositionally biased region" description="Low complexity" evidence="1">
    <location>
        <begin position="778"/>
        <end position="790"/>
    </location>
</feature>
<dbReference type="SUPFAM" id="SSF55961">
    <property type="entry name" value="Bet v1-like"/>
    <property type="match status" value="1"/>
</dbReference>
<evidence type="ECO:0000256" key="1">
    <source>
        <dbReference type="SAM" id="MobiDB-lite"/>
    </source>
</evidence>
<accession>A0A8J5JQG5</accession>
<organism evidence="3 4">
    <name type="scientific">Homarus americanus</name>
    <name type="common">American lobster</name>
    <dbReference type="NCBI Taxonomy" id="6706"/>
    <lineage>
        <taxon>Eukaryota</taxon>
        <taxon>Metazoa</taxon>
        <taxon>Ecdysozoa</taxon>
        <taxon>Arthropoda</taxon>
        <taxon>Crustacea</taxon>
        <taxon>Multicrustacea</taxon>
        <taxon>Malacostraca</taxon>
        <taxon>Eumalacostraca</taxon>
        <taxon>Eucarida</taxon>
        <taxon>Decapoda</taxon>
        <taxon>Pleocyemata</taxon>
        <taxon>Astacidea</taxon>
        <taxon>Nephropoidea</taxon>
        <taxon>Nephropidae</taxon>
        <taxon>Homarus</taxon>
    </lineage>
</organism>
<feature type="compositionally biased region" description="Basic and acidic residues" evidence="1">
    <location>
        <begin position="697"/>
        <end position="709"/>
    </location>
</feature>
<reference evidence="3" key="1">
    <citation type="journal article" date="2021" name="Sci. Adv.">
        <title>The American lobster genome reveals insights on longevity, neural, and immune adaptations.</title>
        <authorList>
            <person name="Polinski J.M."/>
            <person name="Zimin A.V."/>
            <person name="Clark K.F."/>
            <person name="Kohn A.B."/>
            <person name="Sadowski N."/>
            <person name="Timp W."/>
            <person name="Ptitsyn A."/>
            <person name="Khanna P."/>
            <person name="Romanova D.Y."/>
            <person name="Williams P."/>
            <person name="Greenwood S.J."/>
            <person name="Moroz L.L."/>
            <person name="Walt D.R."/>
            <person name="Bodnar A.G."/>
        </authorList>
    </citation>
    <scope>NUCLEOTIDE SEQUENCE</scope>
    <source>
        <strain evidence="3">GMGI-L3</strain>
    </source>
</reference>
<dbReference type="GO" id="GO:0008289">
    <property type="term" value="F:lipid binding"/>
    <property type="evidence" value="ECO:0007669"/>
    <property type="project" value="InterPro"/>
</dbReference>
<feature type="domain" description="START" evidence="2">
    <location>
        <begin position="237"/>
        <end position="336"/>
    </location>
</feature>
<gene>
    <name evidence="3" type="primary">Stard7-L</name>
    <name evidence="3" type="ORF">Hamer_G010906</name>
</gene>
<dbReference type="InterPro" id="IPR051213">
    <property type="entry name" value="START_lipid_transfer"/>
</dbReference>
<feature type="compositionally biased region" description="Basic and acidic residues" evidence="1">
    <location>
        <begin position="725"/>
        <end position="758"/>
    </location>
</feature>
<feature type="compositionally biased region" description="Polar residues" evidence="1">
    <location>
        <begin position="710"/>
        <end position="724"/>
    </location>
</feature>